<evidence type="ECO:0000256" key="2">
    <source>
        <dbReference type="ARBA" id="ARBA00022723"/>
    </source>
</evidence>
<dbReference type="Proteomes" id="UP000549971">
    <property type="component" value="Unassembled WGS sequence"/>
</dbReference>
<evidence type="ECO:0000256" key="3">
    <source>
        <dbReference type="ARBA" id="ARBA00023002"/>
    </source>
</evidence>
<organism evidence="6 7">
    <name type="scientific">Kribbella italica</name>
    <dbReference type="NCBI Taxonomy" id="1540520"/>
    <lineage>
        <taxon>Bacteria</taxon>
        <taxon>Bacillati</taxon>
        <taxon>Actinomycetota</taxon>
        <taxon>Actinomycetes</taxon>
        <taxon>Propionibacteriales</taxon>
        <taxon>Kribbellaceae</taxon>
        <taxon>Kribbella</taxon>
    </lineage>
</organism>
<protein>
    <submittedName>
        <fullName evidence="6">Glycine/D-amino acid oxidase-like deaminating enzyme</fullName>
    </submittedName>
</protein>
<dbReference type="AlphaFoldDB" id="A0A7W9JEQ6"/>
<name>A0A7W9JEQ6_9ACTN</name>
<dbReference type="PANTHER" id="PTHR43498:SF1">
    <property type="entry name" value="COB--COM HETERODISULFIDE REDUCTASE IRON-SULFUR SUBUNIT A"/>
    <property type="match status" value="1"/>
</dbReference>
<dbReference type="Pfam" id="PF12831">
    <property type="entry name" value="FAD_oxidored"/>
    <property type="match status" value="1"/>
</dbReference>
<proteinExistence type="predicted"/>
<keyword evidence="4" id="KW-0408">Iron</keyword>
<comment type="caution">
    <text evidence="6">The sequence shown here is derived from an EMBL/GenBank/DDBJ whole genome shotgun (WGS) entry which is preliminary data.</text>
</comment>
<evidence type="ECO:0000313" key="6">
    <source>
        <dbReference type="EMBL" id="MBB5840609.1"/>
    </source>
</evidence>
<accession>A0A7W9JEQ6</accession>
<dbReference type="PANTHER" id="PTHR43498">
    <property type="entry name" value="FERREDOXIN:COB-COM HETERODISULFIDE REDUCTASE SUBUNIT A"/>
    <property type="match status" value="1"/>
</dbReference>
<dbReference type="InterPro" id="IPR039650">
    <property type="entry name" value="HdrA-like"/>
</dbReference>
<evidence type="ECO:0000256" key="1">
    <source>
        <dbReference type="ARBA" id="ARBA00022485"/>
    </source>
</evidence>
<keyword evidence="5" id="KW-0411">Iron-sulfur</keyword>
<sequence>MSASGVQEIPVLWRGDVLVVGGGSAGCAAATAAARSGARTLLVEATGFLGGTGAAVLDTFYGFYAPGRSDRVVGGIGWELCERLFAREQAFERPNTYGAGTGVTYEPEALKLVWDELTEEAGVATLLHATVSQVVMDGDRITEVVAETKAGSVRLAASVVVDASGDAEVAWRAGAALERPDGQQRVQPLTATFRLGNVDLAATPTAELHRLMREAAASGEFALPRTEGSAHRTVLPRVVHTNMTRVSDVNPLDPWELSAAEREGRRQVHEYVRFLKARVPGYEESYLLGVSGRIGVRESRRLVGEYVLTRDDVLSARRFPDEITQCGAPIEDHAAGSSTIWQYVGGDADPTGLTYGVPYRCLLPRDVAGLVVAGRCLSATHDAHASVRSMAQCMAMGQAAGTAAALAASSGRPPAAVDVTDLRRALEEAGVLLDQPSSARVDGRVSQ</sequence>
<evidence type="ECO:0000256" key="5">
    <source>
        <dbReference type="ARBA" id="ARBA00023014"/>
    </source>
</evidence>
<reference evidence="6 7" key="1">
    <citation type="submission" date="2020-08" db="EMBL/GenBank/DDBJ databases">
        <title>Sequencing the genomes of 1000 actinobacteria strains.</title>
        <authorList>
            <person name="Klenk H.-P."/>
        </authorList>
    </citation>
    <scope>NUCLEOTIDE SEQUENCE [LARGE SCALE GENOMIC DNA]</scope>
    <source>
        <strain evidence="6 7">DSM 28967</strain>
    </source>
</reference>
<dbReference type="GO" id="GO:0016491">
    <property type="term" value="F:oxidoreductase activity"/>
    <property type="evidence" value="ECO:0007669"/>
    <property type="project" value="UniProtKB-KW"/>
</dbReference>
<dbReference type="InterPro" id="IPR036188">
    <property type="entry name" value="FAD/NAD-bd_sf"/>
</dbReference>
<dbReference type="RefSeq" id="WP_184803087.1">
    <property type="nucleotide sequence ID" value="NZ_JACHMY010000001.1"/>
</dbReference>
<evidence type="ECO:0000313" key="7">
    <source>
        <dbReference type="Proteomes" id="UP000549971"/>
    </source>
</evidence>
<dbReference type="GO" id="GO:0046872">
    <property type="term" value="F:metal ion binding"/>
    <property type="evidence" value="ECO:0007669"/>
    <property type="project" value="UniProtKB-KW"/>
</dbReference>
<keyword evidence="7" id="KW-1185">Reference proteome</keyword>
<dbReference type="Gene3D" id="3.50.50.60">
    <property type="entry name" value="FAD/NAD(P)-binding domain"/>
    <property type="match status" value="1"/>
</dbReference>
<keyword evidence="1" id="KW-0004">4Fe-4S</keyword>
<dbReference type="GO" id="GO:0051539">
    <property type="term" value="F:4 iron, 4 sulfur cluster binding"/>
    <property type="evidence" value="ECO:0007669"/>
    <property type="project" value="UniProtKB-KW"/>
</dbReference>
<dbReference type="SUPFAM" id="SSF51905">
    <property type="entry name" value="FAD/NAD(P)-binding domain"/>
    <property type="match status" value="1"/>
</dbReference>
<gene>
    <name evidence="6" type="ORF">HDA39_007343</name>
</gene>
<evidence type="ECO:0000256" key="4">
    <source>
        <dbReference type="ARBA" id="ARBA00023004"/>
    </source>
</evidence>
<dbReference type="EMBL" id="JACHMY010000001">
    <property type="protein sequence ID" value="MBB5840609.1"/>
    <property type="molecule type" value="Genomic_DNA"/>
</dbReference>
<keyword evidence="2" id="KW-0479">Metal-binding</keyword>
<keyword evidence="3" id="KW-0560">Oxidoreductase</keyword>